<feature type="compositionally biased region" description="Low complexity" evidence="1">
    <location>
        <begin position="92"/>
        <end position="101"/>
    </location>
</feature>
<dbReference type="OMA" id="DETICFN"/>
<protein>
    <submittedName>
        <fullName evidence="2">Uncharacterized protein</fullName>
    </submittedName>
</protein>
<proteinExistence type="predicted"/>
<dbReference type="OrthoDB" id="2248794at2759"/>
<accession>S2JQR5</accession>
<dbReference type="EMBL" id="KE124025">
    <property type="protein sequence ID" value="EPB84923.1"/>
    <property type="molecule type" value="Genomic_DNA"/>
</dbReference>
<feature type="region of interest" description="Disordered" evidence="1">
    <location>
        <begin position="92"/>
        <end position="125"/>
    </location>
</feature>
<keyword evidence="3" id="KW-1185">Reference proteome</keyword>
<dbReference type="InParanoid" id="S2JQR5"/>
<dbReference type="STRING" id="1220926.S2JQR5"/>
<dbReference type="Proteomes" id="UP000014254">
    <property type="component" value="Unassembled WGS sequence"/>
</dbReference>
<sequence length="518" mass="58427">MNYFIRTPSNEWDVRKAFNEYLQLFDANEIKDKMKKDLADLKSSQNLGVNLKRKVETFIATLDKKNAELRAGDSGRARSIFNQQNSSGVINNHVGNVNINSKRGSDESTSVITKKKQKNSAASNASLANDNEIESLFNPTTSVNSDMQFPNLPTRIEGLEVSDFDIEVKNPYVLNQVNISSAFRMYQRDIALLNASGGLLVESNPHELLAVNNILLLKPGQHSNMMMKHFTEETFKNIHKDVATKFGIEDKEFDQEKKLAIEKILKKLKKEELYSKQAAKEIGKLESDTTTFEPTDAIIVGLQNLVRKIPRTKFNGPVRENTVSNLYADAILSPMFSIPDQKKHLFWLNTKIVDESAKQPDFACKHLMNSNWASATVVGEVKGEDCKEDKHVCIKDLIRIGFISVTSINQSLYDGVIGIQVVGLQVTFFITTLVADGFYVMMEICTLALPRDATELMLYATNFDDLLVVLEYADKCVVTKEKEKLKEMVCVGITTPEFARFLSVSKDRTRECPLVYHH</sequence>
<organism evidence="2 3">
    <name type="scientific">Mucor circinelloides f. circinelloides (strain 1006PhL)</name>
    <name type="common">Mucormycosis agent</name>
    <name type="synonym">Calyptromyces circinelloides</name>
    <dbReference type="NCBI Taxonomy" id="1220926"/>
    <lineage>
        <taxon>Eukaryota</taxon>
        <taxon>Fungi</taxon>
        <taxon>Fungi incertae sedis</taxon>
        <taxon>Mucoromycota</taxon>
        <taxon>Mucoromycotina</taxon>
        <taxon>Mucoromycetes</taxon>
        <taxon>Mucorales</taxon>
        <taxon>Mucorineae</taxon>
        <taxon>Mucoraceae</taxon>
        <taxon>Mucor</taxon>
    </lineage>
</organism>
<reference evidence="3" key="1">
    <citation type="submission" date="2013-05" db="EMBL/GenBank/DDBJ databases">
        <title>The Genome sequence of Mucor circinelloides f. circinelloides 1006PhL.</title>
        <authorList>
            <consortium name="The Broad Institute Genomics Platform"/>
            <person name="Cuomo C."/>
            <person name="Earl A."/>
            <person name="Findley K."/>
            <person name="Lee S.C."/>
            <person name="Walker B."/>
            <person name="Young S."/>
            <person name="Zeng Q."/>
            <person name="Gargeya S."/>
            <person name="Fitzgerald M."/>
            <person name="Haas B."/>
            <person name="Abouelleil A."/>
            <person name="Allen A.W."/>
            <person name="Alvarado L."/>
            <person name="Arachchi H.M."/>
            <person name="Berlin A.M."/>
            <person name="Chapman S.B."/>
            <person name="Gainer-Dewar J."/>
            <person name="Goldberg J."/>
            <person name="Griggs A."/>
            <person name="Gujja S."/>
            <person name="Hansen M."/>
            <person name="Howarth C."/>
            <person name="Imamovic A."/>
            <person name="Ireland A."/>
            <person name="Larimer J."/>
            <person name="McCowan C."/>
            <person name="Murphy C."/>
            <person name="Pearson M."/>
            <person name="Poon T.W."/>
            <person name="Priest M."/>
            <person name="Roberts A."/>
            <person name="Saif S."/>
            <person name="Shea T."/>
            <person name="Sisk P."/>
            <person name="Sykes S."/>
            <person name="Wortman J."/>
            <person name="Nusbaum C."/>
            <person name="Birren B."/>
        </authorList>
    </citation>
    <scope>NUCLEOTIDE SEQUENCE [LARGE SCALE GENOMIC DNA]</scope>
    <source>
        <strain evidence="3">1006PhL</strain>
    </source>
</reference>
<evidence type="ECO:0000313" key="2">
    <source>
        <dbReference type="EMBL" id="EPB84923.1"/>
    </source>
</evidence>
<dbReference type="eggNOG" id="ENOG502RURK">
    <property type="taxonomic scope" value="Eukaryota"/>
</dbReference>
<dbReference type="VEuPathDB" id="FungiDB:HMPREF1544_08282"/>
<gene>
    <name evidence="2" type="ORF">HMPREF1544_08282</name>
</gene>
<name>S2JQR5_MUCC1</name>
<evidence type="ECO:0000256" key="1">
    <source>
        <dbReference type="SAM" id="MobiDB-lite"/>
    </source>
</evidence>
<dbReference type="AlphaFoldDB" id="S2JQR5"/>
<evidence type="ECO:0000313" key="3">
    <source>
        <dbReference type="Proteomes" id="UP000014254"/>
    </source>
</evidence>